<feature type="domain" description="ATPase AAA-type core" evidence="1">
    <location>
        <begin position="345"/>
        <end position="412"/>
    </location>
</feature>
<accession>V6SRN8</accession>
<dbReference type="eggNOG" id="COG3593">
    <property type="taxonomic scope" value="Bacteria"/>
</dbReference>
<dbReference type="GO" id="GO:0016887">
    <property type="term" value="F:ATP hydrolysis activity"/>
    <property type="evidence" value="ECO:0007669"/>
    <property type="project" value="InterPro"/>
</dbReference>
<dbReference type="STRING" id="1341181.FLJC2902T_22630"/>
<comment type="caution">
    <text evidence="2">The sequence shown here is derived from an EMBL/GenBank/DDBJ whole genome shotgun (WGS) entry which is preliminary data.</text>
</comment>
<reference evidence="2 3" key="1">
    <citation type="submission" date="2013-08" db="EMBL/GenBank/DDBJ databases">
        <title>Flavobacterium limnosediminis JC2902 genome sequencing.</title>
        <authorList>
            <person name="Lee K."/>
            <person name="Yi H."/>
            <person name="Park S."/>
            <person name="Chun J."/>
        </authorList>
    </citation>
    <scope>NUCLEOTIDE SEQUENCE [LARGE SCALE GENOMIC DNA]</scope>
    <source>
        <strain evidence="2 3">JC2902</strain>
    </source>
</reference>
<dbReference type="Gene3D" id="3.40.50.300">
    <property type="entry name" value="P-loop containing nucleotide triphosphate hydrolases"/>
    <property type="match status" value="1"/>
</dbReference>
<protein>
    <recommendedName>
        <fullName evidence="1">ATPase AAA-type core domain-containing protein</fullName>
    </recommendedName>
</protein>
<dbReference type="InterPro" id="IPR027417">
    <property type="entry name" value="P-loop_NTPase"/>
</dbReference>
<organism evidence="2 3">
    <name type="scientific">Flavobacterium limnosediminis JC2902</name>
    <dbReference type="NCBI Taxonomy" id="1341181"/>
    <lineage>
        <taxon>Bacteria</taxon>
        <taxon>Pseudomonadati</taxon>
        <taxon>Bacteroidota</taxon>
        <taxon>Flavobacteriia</taxon>
        <taxon>Flavobacteriales</taxon>
        <taxon>Flavobacteriaceae</taxon>
        <taxon>Flavobacterium</taxon>
    </lineage>
</organism>
<dbReference type="EMBL" id="AVGG01000016">
    <property type="protein sequence ID" value="ESU27085.1"/>
    <property type="molecule type" value="Genomic_DNA"/>
</dbReference>
<gene>
    <name evidence="2" type="ORF">FLJC2902T_22630</name>
</gene>
<evidence type="ECO:0000313" key="3">
    <source>
        <dbReference type="Proteomes" id="UP000018004"/>
    </source>
</evidence>
<dbReference type="PANTHER" id="PTHR43581:SF2">
    <property type="entry name" value="EXCINUCLEASE ATPASE SUBUNIT"/>
    <property type="match status" value="1"/>
</dbReference>
<name>V6SRN8_9FLAO</name>
<dbReference type="PATRIC" id="fig|1341181.4.peg.2226"/>
<dbReference type="RefSeq" id="WP_023579839.1">
    <property type="nucleotide sequence ID" value="NZ_AVGG01000016.1"/>
</dbReference>
<dbReference type="InterPro" id="IPR051396">
    <property type="entry name" value="Bact_Antivir_Def_Nuclease"/>
</dbReference>
<dbReference type="Pfam" id="PF13304">
    <property type="entry name" value="AAA_21"/>
    <property type="match status" value="1"/>
</dbReference>
<dbReference type="OrthoDB" id="9815944at2"/>
<dbReference type="GO" id="GO:0005524">
    <property type="term" value="F:ATP binding"/>
    <property type="evidence" value="ECO:0007669"/>
    <property type="project" value="InterPro"/>
</dbReference>
<dbReference type="AlphaFoldDB" id="V6SRN8"/>
<dbReference type="SUPFAM" id="SSF52540">
    <property type="entry name" value="P-loop containing nucleoside triphosphate hydrolases"/>
    <property type="match status" value="1"/>
</dbReference>
<dbReference type="Proteomes" id="UP000018004">
    <property type="component" value="Unassembled WGS sequence"/>
</dbReference>
<dbReference type="PANTHER" id="PTHR43581">
    <property type="entry name" value="ATP/GTP PHOSPHATASE"/>
    <property type="match status" value="1"/>
</dbReference>
<keyword evidence="3" id="KW-1185">Reference proteome</keyword>
<proteinExistence type="predicted"/>
<dbReference type="InterPro" id="IPR003959">
    <property type="entry name" value="ATPase_AAA_core"/>
</dbReference>
<evidence type="ECO:0000313" key="2">
    <source>
        <dbReference type="EMBL" id="ESU27085.1"/>
    </source>
</evidence>
<evidence type="ECO:0000259" key="1">
    <source>
        <dbReference type="Pfam" id="PF13304"/>
    </source>
</evidence>
<sequence>MDFYLSDSRLLQRIEKKNIIVLNHSSWDDWFTYNTLYRVSYYDDDYNEIILGPVKIGEFNMEERIPRLPEKFTSLDDTFFSVGQDVSYYELLNSKGEVFRDAILEALNDISLKNELFDNAIKERVTKQSLLRSVSLVSVKGEYRRLAQGIVELTPYDFTFYAPKHFKSSINPMVLDFSVKPKSNPPTNIHVIIGRNGVGKTHLFNNMITSLIEERSSKKVGYFESKDDFDIPFANLVSVSFSAFDDSNPIVEKRDKTKSISYSYIGLKKIEKGNIKQPPKSPTVLKNEFVKSIEICRLGAKNERWLNALKTLETDPIFKEAEVSQIAKLGIEEDFTELASNIFKNLSSGHKIVLLTITRLVETVEERSLVLLDEPEGYLHPPLLSAFIRALSDLLKRRNAVAIIGTHSPVVLQEVPKNCIWNLRRHGADAIAERLEMESFGENVGTLTQEVFGLEVTDSGFHRILKDIAERTENFDEAITKFNNQLGLEARAILRNLFYQKNL</sequence>